<comment type="caution">
    <text evidence="2">The sequence shown here is derived from an EMBL/GenBank/DDBJ whole genome shotgun (WGS) entry which is preliminary data.</text>
</comment>
<evidence type="ECO:0000313" key="2">
    <source>
        <dbReference type="EMBL" id="TFF39791.1"/>
    </source>
</evidence>
<dbReference type="RefSeq" id="WP_133227401.1">
    <property type="nucleotide sequence ID" value="NZ_SOZE01000003.1"/>
</dbReference>
<proteinExistence type="predicted"/>
<dbReference type="Proteomes" id="UP000297540">
    <property type="component" value="Unassembled WGS sequence"/>
</dbReference>
<dbReference type="InterPro" id="IPR016181">
    <property type="entry name" value="Acyl_CoA_acyltransferase"/>
</dbReference>
<gene>
    <name evidence="2" type="ORF">E2R66_05350</name>
</gene>
<dbReference type="AlphaFoldDB" id="A0A4Y8SME3"/>
<dbReference type="PROSITE" id="PS51186">
    <property type="entry name" value="GNAT"/>
    <property type="match status" value="1"/>
</dbReference>
<keyword evidence="3" id="KW-1185">Reference proteome</keyword>
<dbReference type="OrthoDB" id="758560at2"/>
<keyword evidence="2" id="KW-0808">Transferase</keyword>
<reference evidence="2 3" key="1">
    <citation type="journal article" date="2017" name="Int. J. Syst. Evol. Microbiol.">
        <title>Mucilaginibacterpsychrotolerans sp. nov., isolated from peatlands.</title>
        <authorList>
            <person name="Deng Y."/>
            <person name="Shen L."/>
            <person name="Xu B."/>
            <person name="Liu Y."/>
            <person name="Gu Z."/>
            <person name="Liu H."/>
            <person name="Zhou Y."/>
        </authorList>
    </citation>
    <scope>NUCLEOTIDE SEQUENCE [LARGE SCALE GENOMIC DNA]</scope>
    <source>
        <strain evidence="2 3">NH7-4</strain>
    </source>
</reference>
<sequence>MQIQILHTTPEDIPAIFPLYDDAIAYQKQVGNNHWYGFKSEQIEKEVDEDRHYKILANGHILGVFCLTFSDPEIWQELNDDTHAMYIHRIATSHQARGLNLVKHIIVWARAYAQENNLKLIRIDTGAGNDRLINYYISCGFTFIKDTTIAYEPGMPLHYKDGAFALLEMPA</sequence>
<dbReference type="Pfam" id="PF00583">
    <property type="entry name" value="Acetyltransf_1"/>
    <property type="match status" value="1"/>
</dbReference>
<dbReference type="SUPFAM" id="SSF55729">
    <property type="entry name" value="Acyl-CoA N-acyltransferases (Nat)"/>
    <property type="match status" value="1"/>
</dbReference>
<dbReference type="EMBL" id="SOZE01000003">
    <property type="protein sequence ID" value="TFF39791.1"/>
    <property type="molecule type" value="Genomic_DNA"/>
</dbReference>
<dbReference type="Gene3D" id="3.40.630.30">
    <property type="match status" value="1"/>
</dbReference>
<evidence type="ECO:0000313" key="3">
    <source>
        <dbReference type="Proteomes" id="UP000297540"/>
    </source>
</evidence>
<organism evidence="2 3">
    <name type="scientific">Mucilaginibacter psychrotolerans</name>
    <dbReference type="NCBI Taxonomy" id="1524096"/>
    <lineage>
        <taxon>Bacteria</taxon>
        <taxon>Pseudomonadati</taxon>
        <taxon>Bacteroidota</taxon>
        <taxon>Sphingobacteriia</taxon>
        <taxon>Sphingobacteriales</taxon>
        <taxon>Sphingobacteriaceae</taxon>
        <taxon>Mucilaginibacter</taxon>
    </lineage>
</organism>
<dbReference type="InterPro" id="IPR000182">
    <property type="entry name" value="GNAT_dom"/>
</dbReference>
<feature type="domain" description="N-acetyltransferase" evidence="1">
    <location>
        <begin position="3"/>
        <end position="171"/>
    </location>
</feature>
<accession>A0A4Y8SME3</accession>
<name>A0A4Y8SME3_9SPHI</name>
<dbReference type="GO" id="GO:0016747">
    <property type="term" value="F:acyltransferase activity, transferring groups other than amino-acyl groups"/>
    <property type="evidence" value="ECO:0007669"/>
    <property type="project" value="InterPro"/>
</dbReference>
<protein>
    <submittedName>
        <fullName evidence="2">GNAT family N-acetyltransferase</fullName>
    </submittedName>
</protein>
<evidence type="ECO:0000259" key="1">
    <source>
        <dbReference type="PROSITE" id="PS51186"/>
    </source>
</evidence>